<evidence type="ECO:0000313" key="2">
    <source>
        <dbReference type="EMBL" id="MDP9961275.1"/>
    </source>
</evidence>
<feature type="transmembrane region" description="Helical" evidence="1">
    <location>
        <begin position="39"/>
        <end position="60"/>
    </location>
</feature>
<dbReference type="Proteomes" id="UP001235513">
    <property type="component" value="Unassembled WGS sequence"/>
</dbReference>
<comment type="caution">
    <text evidence="2">The sequence shown here is derived from an EMBL/GenBank/DDBJ whole genome shotgun (WGS) entry which is preliminary data.</text>
</comment>
<feature type="transmembrane region" description="Helical" evidence="1">
    <location>
        <begin position="12"/>
        <end position="33"/>
    </location>
</feature>
<keyword evidence="1" id="KW-0472">Membrane</keyword>
<evidence type="ECO:0000256" key="1">
    <source>
        <dbReference type="SAM" id="Phobius"/>
    </source>
</evidence>
<gene>
    <name evidence="2" type="ORF">J2T04_003173</name>
</gene>
<dbReference type="EMBL" id="JAUSRL010000005">
    <property type="protein sequence ID" value="MDP9961275.1"/>
    <property type="molecule type" value="Genomic_DNA"/>
</dbReference>
<organism evidence="2 3">
    <name type="scientific">Chryseobacterium lathyri</name>
    <dbReference type="NCBI Taxonomy" id="395933"/>
    <lineage>
        <taxon>Bacteria</taxon>
        <taxon>Pseudomonadati</taxon>
        <taxon>Bacteroidota</taxon>
        <taxon>Flavobacteriia</taxon>
        <taxon>Flavobacteriales</taxon>
        <taxon>Weeksellaceae</taxon>
        <taxon>Chryseobacterium group</taxon>
        <taxon>Chryseobacterium</taxon>
    </lineage>
</organism>
<sequence length="151" mass="18053">MIRINNKKKVDRWMYFYFFSILLEFFILIMSYLLCVSFLYLYCIQIVICLLIIFFLFLLLNLRYIEIENSEAVFSIKEFYPIRIGSLLMFYRQVEIPLTEIHSAKVDFATKKLLIFINSKAAEKVVIQIFVLQYMTEGNLHTINKSLKDSL</sequence>
<reference evidence="2 3" key="1">
    <citation type="submission" date="2023-07" db="EMBL/GenBank/DDBJ databases">
        <title>Sorghum-associated microbial communities from plants grown in Nebraska, USA.</title>
        <authorList>
            <person name="Schachtman D."/>
        </authorList>
    </citation>
    <scope>NUCLEOTIDE SEQUENCE [LARGE SCALE GENOMIC DNA]</scope>
    <source>
        <strain evidence="2 3">CC351</strain>
    </source>
</reference>
<keyword evidence="1" id="KW-1133">Transmembrane helix</keyword>
<protein>
    <submittedName>
        <fullName evidence="2">Cellulose synthase/poly-beta-1,6-N-acetylglucosamine synthase-like glycosyltransferase</fullName>
    </submittedName>
</protein>
<evidence type="ECO:0000313" key="3">
    <source>
        <dbReference type="Proteomes" id="UP001235513"/>
    </source>
</evidence>
<name>A0ABT9SS64_9FLAO</name>
<keyword evidence="3" id="KW-1185">Reference proteome</keyword>
<keyword evidence="1" id="KW-0812">Transmembrane</keyword>
<proteinExistence type="predicted"/>
<accession>A0ABT9SS64</accession>